<keyword evidence="2" id="KW-1185">Reference proteome</keyword>
<evidence type="ECO:0000313" key="2">
    <source>
        <dbReference type="Proteomes" id="UP000799424"/>
    </source>
</evidence>
<accession>A0A6A7AIX7</accession>
<evidence type="ECO:0000313" key="1">
    <source>
        <dbReference type="EMBL" id="KAF2833176.1"/>
    </source>
</evidence>
<dbReference type="EMBL" id="MU006216">
    <property type="protein sequence ID" value="KAF2833176.1"/>
    <property type="molecule type" value="Genomic_DNA"/>
</dbReference>
<organism evidence="1 2">
    <name type="scientific">Ophiobolus disseminans</name>
    <dbReference type="NCBI Taxonomy" id="1469910"/>
    <lineage>
        <taxon>Eukaryota</taxon>
        <taxon>Fungi</taxon>
        <taxon>Dikarya</taxon>
        <taxon>Ascomycota</taxon>
        <taxon>Pezizomycotina</taxon>
        <taxon>Dothideomycetes</taxon>
        <taxon>Pleosporomycetidae</taxon>
        <taxon>Pleosporales</taxon>
        <taxon>Pleosporineae</taxon>
        <taxon>Phaeosphaeriaceae</taxon>
        <taxon>Ophiobolus</taxon>
    </lineage>
</organism>
<protein>
    <submittedName>
        <fullName evidence="1">Uncharacterized protein</fullName>
    </submittedName>
</protein>
<gene>
    <name evidence="1" type="ORF">CC86DRAFT_399818</name>
</gene>
<dbReference type="AlphaFoldDB" id="A0A6A7AIX7"/>
<name>A0A6A7AIX7_9PLEO</name>
<reference evidence="1" key="1">
    <citation type="journal article" date="2020" name="Stud. Mycol.">
        <title>101 Dothideomycetes genomes: a test case for predicting lifestyles and emergence of pathogens.</title>
        <authorList>
            <person name="Haridas S."/>
            <person name="Albert R."/>
            <person name="Binder M."/>
            <person name="Bloem J."/>
            <person name="Labutti K."/>
            <person name="Salamov A."/>
            <person name="Andreopoulos B."/>
            <person name="Baker S."/>
            <person name="Barry K."/>
            <person name="Bills G."/>
            <person name="Bluhm B."/>
            <person name="Cannon C."/>
            <person name="Castanera R."/>
            <person name="Culley D."/>
            <person name="Daum C."/>
            <person name="Ezra D."/>
            <person name="Gonzalez J."/>
            <person name="Henrissat B."/>
            <person name="Kuo A."/>
            <person name="Liang C."/>
            <person name="Lipzen A."/>
            <person name="Lutzoni F."/>
            <person name="Magnuson J."/>
            <person name="Mondo S."/>
            <person name="Nolan M."/>
            <person name="Ohm R."/>
            <person name="Pangilinan J."/>
            <person name="Park H.-J."/>
            <person name="Ramirez L."/>
            <person name="Alfaro M."/>
            <person name="Sun H."/>
            <person name="Tritt A."/>
            <person name="Yoshinaga Y."/>
            <person name="Zwiers L.-H."/>
            <person name="Turgeon B."/>
            <person name="Goodwin S."/>
            <person name="Spatafora J."/>
            <person name="Crous P."/>
            <person name="Grigoriev I."/>
        </authorList>
    </citation>
    <scope>NUCLEOTIDE SEQUENCE</scope>
    <source>
        <strain evidence="1">CBS 113818</strain>
    </source>
</reference>
<proteinExistence type="predicted"/>
<dbReference type="Proteomes" id="UP000799424">
    <property type="component" value="Unassembled WGS sequence"/>
</dbReference>
<sequence length="248" mass="27786">MEDSWNDWPRQILRSARRSMGLPASSDVAIVARMLQPILDLVEQTERSTISALVSFPALRGLYQEDIVDAALHVGLTQIAYGYEYHPHELVATFAGHGMGLEYLNHDPDEFEHRPTLLVEYTKKAFLLHHRYMTQAVEIPWPHMQLQMSFDMGGGRHPDLHAITDFLFKFLSDEYKRVGDPAPQKVTILITGSAQSLADGKMERAATLAVNALGSSIESFSKNPEHMAARGAAELAWRGMKAKGETER</sequence>
<dbReference type="OrthoDB" id="3643156at2759"/>